<evidence type="ECO:0000313" key="6">
    <source>
        <dbReference type="Proteomes" id="UP001275436"/>
    </source>
</evidence>
<comment type="similarity">
    <text evidence="1">Belongs to the carbohydrate kinase PfkB family.</text>
</comment>
<proteinExistence type="inferred from homology"/>
<name>A0ABQ5TP54_9BACI</name>
<dbReference type="InterPro" id="IPR011611">
    <property type="entry name" value="PfkB_dom"/>
</dbReference>
<dbReference type="EMBL" id="BSKO01000001">
    <property type="protein sequence ID" value="GLO67897.1"/>
    <property type="molecule type" value="Genomic_DNA"/>
</dbReference>
<accession>A0ABQ5TP54</accession>
<dbReference type="PANTHER" id="PTHR43320:SF2">
    <property type="entry name" value="2-DEHYDRO-3-DEOXYGLUCONOKINASE_2-DEHYDRO-3-DEOXYGALACTONOKINASE"/>
    <property type="match status" value="1"/>
</dbReference>
<keyword evidence="2" id="KW-0808">Transferase</keyword>
<dbReference type="InterPro" id="IPR052700">
    <property type="entry name" value="Carb_kinase_PfkB-like"/>
</dbReference>
<dbReference type="RefSeq" id="WP_317958365.1">
    <property type="nucleotide sequence ID" value="NZ_BSKO01000001.1"/>
</dbReference>
<dbReference type="PANTHER" id="PTHR43320">
    <property type="entry name" value="SUGAR KINASE"/>
    <property type="match status" value="1"/>
</dbReference>
<keyword evidence="3" id="KW-0418">Kinase</keyword>
<evidence type="ECO:0000256" key="2">
    <source>
        <dbReference type="ARBA" id="ARBA00022679"/>
    </source>
</evidence>
<evidence type="ECO:0000256" key="1">
    <source>
        <dbReference type="ARBA" id="ARBA00010688"/>
    </source>
</evidence>
<keyword evidence="6" id="KW-1185">Reference proteome</keyword>
<comment type="caution">
    <text evidence="5">The sequence shown here is derived from an EMBL/GenBank/DDBJ whole genome shotgun (WGS) entry which is preliminary data.</text>
</comment>
<dbReference type="Proteomes" id="UP001275436">
    <property type="component" value="Unassembled WGS sequence"/>
</dbReference>
<evidence type="ECO:0000313" key="5">
    <source>
        <dbReference type="EMBL" id="GLO67897.1"/>
    </source>
</evidence>
<gene>
    <name evidence="5" type="ORF">MACH08_36810</name>
</gene>
<reference evidence="5 6" key="1">
    <citation type="submission" date="2023-02" db="EMBL/GenBank/DDBJ databases">
        <title>Oceanobacillus kimchii IFOP_LL358 isolated form Alexandrium catenella lab strain.</title>
        <authorList>
            <person name="Gajardo G."/>
            <person name="Ueki S."/>
            <person name="Maruyama F."/>
        </authorList>
    </citation>
    <scope>NUCLEOTIDE SEQUENCE [LARGE SCALE GENOMIC DNA]</scope>
    <source>
        <strain evidence="5 6">IFOP_LL358</strain>
    </source>
</reference>
<dbReference type="CDD" id="cd01166">
    <property type="entry name" value="KdgK"/>
    <property type="match status" value="1"/>
</dbReference>
<organism evidence="5 6">
    <name type="scientific">Oceanobacillus kimchii</name>
    <dbReference type="NCBI Taxonomy" id="746691"/>
    <lineage>
        <taxon>Bacteria</taxon>
        <taxon>Bacillati</taxon>
        <taxon>Bacillota</taxon>
        <taxon>Bacilli</taxon>
        <taxon>Bacillales</taxon>
        <taxon>Bacillaceae</taxon>
        <taxon>Oceanobacillus</taxon>
    </lineage>
</organism>
<dbReference type="Gene3D" id="3.40.1190.20">
    <property type="match status" value="1"/>
</dbReference>
<dbReference type="SUPFAM" id="SSF53613">
    <property type="entry name" value="Ribokinase-like"/>
    <property type="match status" value="1"/>
</dbReference>
<evidence type="ECO:0000256" key="3">
    <source>
        <dbReference type="ARBA" id="ARBA00022777"/>
    </source>
</evidence>
<sequence length="337" mass="38013">MANKVKAFGEVMMRLHVPGNKKLEQTRALDMSFSGTGVNVLTALGKFGNQTSLITTLPDNNIGEAALSYLQSLRVGVQDIRRDGDHIGMFFLEDGFDLRPSVVTYTNREISAFHQAVASDYQMERILLDTDMVHFCGIGLAVSENARNTMFSIAEKAKERGILVVFDCNFRPKLWKNNIQRARNDYQQMLQLSDVCFMTEKDAIHVLGYATDEVERKSQIQNLIPKVAEKYGIQTIAGTIREQLQDNKHEIEGFLYTNANFYFSKRYVFRIFDRIGGGDGFASGIMHGLRQQFSKEDIIQFAMAAGILAHTTYGDSPISSDKEVWALVSNHDPDIER</sequence>
<protein>
    <submittedName>
        <fullName evidence="5">2-dehydro-3-deoxygluconokinase</fullName>
    </submittedName>
</protein>
<dbReference type="InterPro" id="IPR029056">
    <property type="entry name" value="Ribokinase-like"/>
</dbReference>
<feature type="domain" description="Carbohydrate kinase PfkB" evidence="4">
    <location>
        <begin position="4"/>
        <end position="226"/>
    </location>
</feature>
<evidence type="ECO:0000259" key="4">
    <source>
        <dbReference type="Pfam" id="PF00294"/>
    </source>
</evidence>
<dbReference type="Pfam" id="PF00294">
    <property type="entry name" value="PfkB"/>
    <property type="match status" value="1"/>
</dbReference>